<comment type="caution">
    <text evidence="2">The sequence shown here is derived from an EMBL/GenBank/DDBJ whole genome shotgun (WGS) entry which is preliminary data.</text>
</comment>
<evidence type="ECO:0008006" key="4">
    <source>
        <dbReference type="Google" id="ProtNLM"/>
    </source>
</evidence>
<name>A0A917M9J3_9BACI</name>
<sequence>MSIYFYARFDFSWIMFFILLLSPDLSMFGYAVDKRTGAIVYNIFHSYIVPIILILLALIIANNLLLAIGIIWVAHIGMDRTAGYGLKYPADFKDTHLQRVG</sequence>
<proteinExistence type="predicted"/>
<evidence type="ECO:0000256" key="1">
    <source>
        <dbReference type="SAM" id="Phobius"/>
    </source>
</evidence>
<feature type="transmembrane region" description="Helical" evidence="1">
    <location>
        <begin position="44"/>
        <end position="74"/>
    </location>
</feature>
<dbReference type="Proteomes" id="UP000622860">
    <property type="component" value="Unassembled WGS sequence"/>
</dbReference>
<organism evidence="2 3">
    <name type="scientific">Virgibacillus oceani</name>
    <dbReference type="NCBI Taxonomy" id="1479511"/>
    <lineage>
        <taxon>Bacteria</taxon>
        <taxon>Bacillati</taxon>
        <taxon>Bacillota</taxon>
        <taxon>Bacilli</taxon>
        <taxon>Bacillales</taxon>
        <taxon>Bacillaceae</taxon>
        <taxon>Virgibacillus</taxon>
    </lineage>
</organism>
<keyword evidence="1" id="KW-0472">Membrane</keyword>
<reference evidence="2" key="2">
    <citation type="submission" date="2020-09" db="EMBL/GenBank/DDBJ databases">
        <authorList>
            <person name="Sun Q."/>
            <person name="Zhou Y."/>
        </authorList>
    </citation>
    <scope>NUCLEOTIDE SEQUENCE</scope>
    <source>
        <strain evidence="2">CGMCC 1.12754</strain>
    </source>
</reference>
<keyword evidence="1" id="KW-1133">Transmembrane helix</keyword>
<dbReference type="AlphaFoldDB" id="A0A917M9J3"/>
<reference evidence="2" key="1">
    <citation type="journal article" date="2014" name="Int. J. Syst. Evol. Microbiol.">
        <title>Complete genome sequence of Corynebacterium casei LMG S-19264T (=DSM 44701T), isolated from a smear-ripened cheese.</title>
        <authorList>
            <consortium name="US DOE Joint Genome Institute (JGI-PGF)"/>
            <person name="Walter F."/>
            <person name="Albersmeier A."/>
            <person name="Kalinowski J."/>
            <person name="Ruckert C."/>
        </authorList>
    </citation>
    <scope>NUCLEOTIDE SEQUENCE</scope>
    <source>
        <strain evidence="2">CGMCC 1.12754</strain>
    </source>
</reference>
<keyword evidence="3" id="KW-1185">Reference proteome</keyword>
<evidence type="ECO:0000313" key="3">
    <source>
        <dbReference type="Proteomes" id="UP000622860"/>
    </source>
</evidence>
<dbReference type="InterPro" id="IPR025356">
    <property type="entry name" value="DUF4260"/>
</dbReference>
<dbReference type="Pfam" id="PF14079">
    <property type="entry name" value="DUF4260"/>
    <property type="match status" value="1"/>
</dbReference>
<dbReference type="EMBL" id="BMFR01000016">
    <property type="protein sequence ID" value="GGG83705.1"/>
    <property type="molecule type" value="Genomic_DNA"/>
</dbReference>
<protein>
    <recommendedName>
        <fullName evidence="4">DUF4260 domain-containing protein</fullName>
    </recommendedName>
</protein>
<evidence type="ECO:0000313" key="2">
    <source>
        <dbReference type="EMBL" id="GGG83705.1"/>
    </source>
</evidence>
<accession>A0A917M9J3</accession>
<feature type="transmembrane region" description="Helical" evidence="1">
    <location>
        <begin position="12"/>
        <end position="32"/>
    </location>
</feature>
<keyword evidence="1" id="KW-0812">Transmembrane</keyword>
<gene>
    <name evidence="2" type="ORF">GCM10011398_31590</name>
</gene>